<dbReference type="PANTHER" id="PTHR47572">
    <property type="entry name" value="LIPOPROTEIN-RELATED"/>
    <property type="match status" value="1"/>
</dbReference>
<keyword evidence="2" id="KW-0732">Signal</keyword>
<proteinExistence type="predicted"/>
<dbReference type="GO" id="GO:0016787">
    <property type="term" value="F:hydrolase activity"/>
    <property type="evidence" value="ECO:0007669"/>
    <property type="project" value="UniProtKB-KW"/>
</dbReference>
<feature type="chain" id="PRO_5012155920" evidence="2">
    <location>
        <begin position="26"/>
        <end position="298"/>
    </location>
</feature>
<feature type="domain" description="SMP-30/Gluconolactonase/LRE-like region" evidence="3">
    <location>
        <begin position="48"/>
        <end position="283"/>
    </location>
</feature>
<keyword evidence="1" id="KW-0378">Hydrolase</keyword>
<name>A0A2A5AT27_9GAMM</name>
<dbReference type="Pfam" id="PF08450">
    <property type="entry name" value="SGL"/>
    <property type="match status" value="1"/>
</dbReference>
<organism evidence="4 5">
    <name type="scientific">SAR86 cluster bacterium</name>
    <dbReference type="NCBI Taxonomy" id="2030880"/>
    <lineage>
        <taxon>Bacteria</taxon>
        <taxon>Pseudomonadati</taxon>
        <taxon>Pseudomonadota</taxon>
        <taxon>Gammaproteobacteria</taxon>
        <taxon>SAR86 cluster</taxon>
    </lineage>
</organism>
<protein>
    <submittedName>
        <fullName evidence="4">Gluconolactonase</fullName>
    </submittedName>
</protein>
<dbReference type="InterPro" id="IPR011042">
    <property type="entry name" value="6-blade_b-propeller_TolB-like"/>
</dbReference>
<dbReference type="InterPro" id="IPR013658">
    <property type="entry name" value="SGL"/>
</dbReference>
<dbReference type="PANTHER" id="PTHR47572:SF4">
    <property type="entry name" value="LACTONASE DRP35"/>
    <property type="match status" value="1"/>
</dbReference>
<dbReference type="EMBL" id="NVVJ01000062">
    <property type="protein sequence ID" value="PCJ22405.1"/>
    <property type="molecule type" value="Genomic_DNA"/>
</dbReference>
<sequence>MKPVKALTLIKLFFGLCLLNQAGLAQDSGLIASGAEVIEVGSGYGFLEGPVSDKSGALFFTDIDNNRIHKLATDGGLTTIYEPSNRANGLTMDLDGNLLVCEQAGQRLVILDENGNITVIADSYNGRPFNSPNDAWVHPDGSIYFTDPRYQYPAGELSQDGEYVYRISPDRQSVTAIITDIPKPNGIVGTEDGRTLYIASTELRKIYRYDLNTDGSVSNRSEFADQGSDGMTMDQHGNVYLTWVGGVSIRNPQGEQIEFISTPQMPANVGFAGADGKTLYMTARTGLYSIRMKVTASR</sequence>
<evidence type="ECO:0000256" key="1">
    <source>
        <dbReference type="ARBA" id="ARBA00022801"/>
    </source>
</evidence>
<dbReference type="Proteomes" id="UP000218327">
    <property type="component" value="Unassembled WGS sequence"/>
</dbReference>
<evidence type="ECO:0000313" key="5">
    <source>
        <dbReference type="Proteomes" id="UP000218327"/>
    </source>
</evidence>
<dbReference type="InterPro" id="IPR051262">
    <property type="entry name" value="SMP-30/CGR1_Lactonase"/>
</dbReference>
<evidence type="ECO:0000313" key="4">
    <source>
        <dbReference type="EMBL" id="PCJ22405.1"/>
    </source>
</evidence>
<reference evidence="5" key="1">
    <citation type="submission" date="2017-08" db="EMBL/GenBank/DDBJ databases">
        <title>A dynamic microbial community with high functional redundancy inhabits the cold, oxic subseafloor aquifer.</title>
        <authorList>
            <person name="Tully B.J."/>
            <person name="Wheat C.G."/>
            <person name="Glazer B.T."/>
            <person name="Huber J.A."/>
        </authorList>
    </citation>
    <scope>NUCLEOTIDE SEQUENCE [LARGE SCALE GENOMIC DNA]</scope>
</reference>
<comment type="caution">
    <text evidence="4">The sequence shown here is derived from an EMBL/GenBank/DDBJ whole genome shotgun (WGS) entry which is preliminary data.</text>
</comment>
<evidence type="ECO:0000256" key="2">
    <source>
        <dbReference type="SAM" id="SignalP"/>
    </source>
</evidence>
<accession>A0A2A5AT27</accession>
<dbReference type="AlphaFoldDB" id="A0A2A5AT27"/>
<evidence type="ECO:0000259" key="3">
    <source>
        <dbReference type="Pfam" id="PF08450"/>
    </source>
</evidence>
<dbReference type="SUPFAM" id="SSF63829">
    <property type="entry name" value="Calcium-dependent phosphotriesterase"/>
    <property type="match status" value="1"/>
</dbReference>
<feature type="signal peptide" evidence="2">
    <location>
        <begin position="1"/>
        <end position="25"/>
    </location>
</feature>
<dbReference type="Gene3D" id="2.120.10.30">
    <property type="entry name" value="TolB, C-terminal domain"/>
    <property type="match status" value="1"/>
</dbReference>
<gene>
    <name evidence="4" type="ORF">COA96_14535</name>
</gene>